<dbReference type="Pfam" id="PF12982">
    <property type="entry name" value="DUF3866"/>
    <property type="match status" value="1"/>
</dbReference>
<dbReference type="AlphaFoldDB" id="A0A267MNL2"/>
<dbReference type="OrthoDB" id="3401376at2"/>
<proteinExistence type="predicted"/>
<dbReference type="InterPro" id="IPR024479">
    <property type="entry name" value="DUF3866"/>
</dbReference>
<dbReference type="Proteomes" id="UP000216024">
    <property type="component" value="Unassembled WGS sequence"/>
</dbReference>
<reference evidence="1 2" key="1">
    <citation type="submission" date="2017-06" db="EMBL/GenBank/DDBJ databases">
        <title>Draft genome sequence of anaerobic fermentative bacterium Anaeromicrobium sediminis DY2726D isolated from West Pacific Ocean sediments.</title>
        <authorList>
            <person name="Zeng X."/>
        </authorList>
    </citation>
    <scope>NUCLEOTIDE SEQUENCE [LARGE SCALE GENOMIC DNA]</scope>
    <source>
        <strain evidence="1 2">DY2726D</strain>
    </source>
</reference>
<comment type="caution">
    <text evidence="1">The sequence shown here is derived from an EMBL/GenBank/DDBJ whole genome shotgun (WGS) entry which is preliminary data.</text>
</comment>
<dbReference type="EMBL" id="NIBG01000001">
    <property type="protein sequence ID" value="PAB61201.1"/>
    <property type="molecule type" value="Genomic_DNA"/>
</dbReference>
<organism evidence="1 2">
    <name type="scientific">Anaeromicrobium sediminis</name>
    <dbReference type="NCBI Taxonomy" id="1478221"/>
    <lineage>
        <taxon>Bacteria</taxon>
        <taxon>Bacillati</taxon>
        <taxon>Bacillota</taxon>
        <taxon>Clostridia</taxon>
        <taxon>Peptostreptococcales</taxon>
        <taxon>Thermotaleaceae</taxon>
        <taxon>Anaeromicrobium</taxon>
    </lineage>
</organism>
<accession>A0A267MNL2</accession>
<name>A0A267MNL2_9FIRM</name>
<protein>
    <recommendedName>
        <fullName evidence="3">DUF3866 domain-containing protein</fullName>
    </recommendedName>
</protein>
<evidence type="ECO:0000313" key="2">
    <source>
        <dbReference type="Proteomes" id="UP000216024"/>
    </source>
</evidence>
<sequence length="359" mass="39984">MMSIKIGTVEKIINEREEISELLVKVNNEDYKAILYKKLTGKVSVGDRVLLNTTAVELSLGTGGNHFVICNLEDAEKGLSSGGHIMKLRYTPYQLKVFAAEEQDSKYHGLFNEFKSLNNIPVIIGTLHSMLVPVSFMARHLDKELKIVYIMTDGAALPISLSKAVNNLKNKKIIEKTITVGNSFGGDLECVNIYNGLIAAKEIEKADLIIVTMGPGITGTGTRYGFTGVEQGQIIDAVNTLGGIPIAIPRISFADKRQRHIGISHHSITVLKEICKTKAYIPIPKFNNDNDSVLLNQLIENNIDKKHEIKYYNVNYIDEVLNACPFNMRSMGRNYMEDREYFITAALSSQMAIDLIQNQ</sequence>
<gene>
    <name evidence="1" type="ORF">CCE28_01890</name>
</gene>
<evidence type="ECO:0008006" key="3">
    <source>
        <dbReference type="Google" id="ProtNLM"/>
    </source>
</evidence>
<keyword evidence="2" id="KW-1185">Reference proteome</keyword>
<evidence type="ECO:0000313" key="1">
    <source>
        <dbReference type="EMBL" id="PAB61201.1"/>
    </source>
</evidence>